<evidence type="ECO:0000313" key="2">
    <source>
        <dbReference type="Proteomes" id="UP001498398"/>
    </source>
</evidence>
<protein>
    <recommendedName>
        <fullName evidence="3">Prolyl 4-hydroxylase alpha subunit domain-containing protein</fullName>
    </recommendedName>
</protein>
<keyword evidence="2" id="KW-1185">Reference proteome</keyword>
<evidence type="ECO:0000313" key="1">
    <source>
        <dbReference type="EMBL" id="KAK7461467.1"/>
    </source>
</evidence>
<evidence type="ECO:0008006" key="3">
    <source>
        <dbReference type="Google" id="ProtNLM"/>
    </source>
</evidence>
<dbReference type="EMBL" id="JBANRG010000013">
    <property type="protein sequence ID" value="KAK7461467.1"/>
    <property type="molecule type" value="Genomic_DNA"/>
</dbReference>
<sequence>MVSNAAVLNAFIEKCWPNLTPSSLPQEERPGRLQIYTHPNMLKWNPTMPRLLVLCLDNVISDSAQEVYIRLFDVMRPLLKFPHLSVDANRTQMGGAIHCGTWSHSTPEAVLTRDCQSRATGGVQSEEGVVEMDAFIGRLQNDLVPCVLGAMKMEDPEMYARMIHAHKFVHATIHRRFSRKQYLETCCCLDFKGAFLCIAIKEGSSEVFHLNWQDDPNSLAWIAPLGKGWVGGDFCLPQLNMWIPIHPGWVLGAQTRRLIHCGSPVKNGRRIVVTCFSDRGTLKKADEWEEEVVYDKEISINVK</sequence>
<organism evidence="1 2">
    <name type="scientific">Marasmiellus scandens</name>
    <dbReference type="NCBI Taxonomy" id="2682957"/>
    <lineage>
        <taxon>Eukaryota</taxon>
        <taxon>Fungi</taxon>
        <taxon>Dikarya</taxon>
        <taxon>Basidiomycota</taxon>
        <taxon>Agaricomycotina</taxon>
        <taxon>Agaricomycetes</taxon>
        <taxon>Agaricomycetidae</taxon>
        <taxon>Agaricales</taxon>
        <taxon>Marasmiineae</taxon>
        <taxon>Omphalotaceae</taxon>
        <taxon>Marasmiellus</taxon>
    </lineage>
</organism>
<dbReference type="Proteomes" id="UP001498398">
    <property type="component" value="Unassembled WGS sequence"/>
</dbReference>
<accession>A0ABR1JHU9</accession>
<proteinExistence type="predicted"/>
<name>A0ABR1JHU9_9AGAR</name>
<comment type="caution">
    <text evidence="1">The sequence shown here is derived from an EMBL/GenBank/DDBJ whole genome shotgun (WGS) entry which is preliminary data.</text>
</comment>
<gene>
    <name evidence="1" type="ORF">VKT23_008644</name>
</gene>
<dbReference type="Gene3D" id="3.60.130.30">
    <property type="match status" value="1"/>
</dbReference>
<reference evidence="1 2" key="1">
    <citation type="submission" date="2024-01" db="EMBL/GenBank/DDBJ databases">
        <title>A draft genome for the cacao thread blight pathogen Marasmiellus scandens.</title>
        <authorList>
            <person name="Baruah I.K."/>
            <person name="Leung J."/>
            <person name="Bukari Y."/>
            <person name="Amoako-Attah I."/>
            <person name="Meinhardt L.W."/>
            <person name="Bailey B.A."/>
            <person name="Cohen S.P."/>
        </authorList>
    </citation>
    <scope>NUCLEOTIDE SEQUENCE [LARGE SCALE GENOMIC DNA]</scope>
    <source>
        <strain evidence="1 2">GH-19</strain>
    </source>
</reference>